<dbReference type="InterPro" id="IPR036397">
    <property type="entry name" value="RNaseH_sf"/>
</dbReference>
<keyword evidence="2" id="KW-1185">Reference proteome</keyword>
<dbReference type="EMBL" id="JAWDGP010001486">
    <property type="protein sequence ID" value="KAK3791061.1"/>
    <property type="molecule type" value="Genomic_DNA"/>
</dbReference>
<evidence type="ECO:0000313" key="1">
    <source>
        <dbReference type="EMBL" id="KAK3791061.1"/>
    </source>
</evidence>
<protein>
    <submittedName>
        <fullName evidence="1">Uncharacterized protein</fullName>
    </submittedName>
</protein>
<sequence>MDWPAFSPDMSPTVHLWDELNSQVPFFGHQDRLDQLQNAPTWQWIEIPHNFIQQLISSMSRRILACIETAGGATRY</sequence>
<comment type="caution">
    <text evidence="1">The sequence shown here is derived from an EMBL/GenBank/DDBJ whole genome shotgun (WGS) entry which is preliminary data.</text>
</comment>
<evidence type="ECO:0000313" key="2">
    <source>
        <dbReference type="Proteomes" id="UP001283361"/>
    </source>
</evidence>
<name>A0AAE1APS0_9GAST</name>
<reference evidence="1" key="1">
    <citation type="journal article" date="2023" name="G3 (Bethesda)">
        <title>A reference genome for the long-term kleptoplast-retaining sea slug Elysia crispata morphotype clarki.</title>
        <authorList>
            <person name="Eastman K.E."/>
            <person name="Pendleton A.L."/>
            <person name="Shaikh M.A."/>
            <person name="Suttiyut T."/>
            <person name="Ogas R."/>
            <person name="Tomko P."/>
            <person name="Gavelis G."/>
            <person name="Widhalm J.R."/>
            <person name="Wisecaver J.H."/>
        </authorList>
    </citation>
    <scope>NUCLEOTIDE SEQUENCE</scope>
    <source>
        <strain evidence="1">ECLA1</strain>
    </source>
</reference>
<organism evidence="1 2">
    <name type="scientific">Elysia crispata</name>
    <name type="common">lettuce slug</name>
    <dbReference type="NCBI Taxonomy" id="231223"/>
    <lineage>
        <taxon>Eukaryota</taxon>
        <taxon>Metazoa</taxon>
        <taxon>Spiralia</taxon>
        <taxon>Lophotrochozoa</taxon>
        <taxon>Mollusca</taxon>
        <taxon>Gastropoda</taxon>
        <taxon>Heterobranchia</taxon>
        <taxon>Euthyneura</taxon>
        <taxon>Panpulmonata</taxon>
        <taxon>Sacoglossa</taxon>
        <taxon>Placobranchoidea</taxon>
        <taxon>Plakobranchidae</taxon>
        <taxon>Elysia</taxon>
    </lineage>
</organism>
<dbReference type="AlphaFoldDB" id="A0AAE1APS0"/>
<dbReference type="Proteomes" id="UP001283361">
    <property type="component" value="Unassembled WGS sequence"/>
</dbReference>
<dbReference type="Gene3D" id="3.30.420.10">
    <property type="entry name" value="Ribonuclease H-like superfamily/Ribonuclease H"/>
    <property type="match status" value="1"/>
</dbReference>
<dbReference type="GO" id="GO:0003676">
    <property type="term" value="F:nucleic acid binding"/>
    <property type="evidence" value="ECO:0007669"/>
    <property type="project" value="InterPro"/>
</dbReference>
<proteinExistence type="predicted"/>
<gene>
    <name evidence="1" type="ORF">RRG08_010465</name>
</gene>
<accession>A0AAE1APS0</accession>